<dbReference type="OMA" id="IFFQAPL"/>
<dbReference type="Proteomes" id="UP000238153">
    <property type="component" value="Unassembled WGS sequence"/>
</dbReference>
<gene>
    <name evidence="3" type="ORF">AL503_007460</name>
    <name evidence="4" type="ORF">CV019_07295</name>
    <name evidence="2" type="ORF">RO950_12770</name>
</gene>
<dbReference type="EMBL" id="LORN02000015">
    <property type="protein sequence ID" value="PNN20627.1"/>
    <property type="molecule type" value="Genomic_DNA"/>
</dbReference>
<feature type="transmembrane region" description="Helical" evidence="1">
    <location>
        <begin position="29"/>
        <end position="47"/>
    </location>
</feature>
<proteinExistence type="predicted"/>
<evidence type="ECO:0000313" key="7">
    <source>
        <dbReference type="Proteomes" id="UP001269271"/>
    </source>
</evidence>
<protein>
    <submittedName>
        <fullName evidence="4">Uncharacterized protein</fullName>
    </submittedName>
</protein>
<evidence type="ECO:0000256" key="1">
    <source>
        <dbReference type="SAM" id="Phobius"/>
    </source>
</evidence>
<dbReference type="AlphaFoldDB" id="A0A2A1K6Z9"/>
<evidence type="ECO:0000313" key="3">
    <source>
        <dbReference type="EMBL" id="PNN20627.1"/>
    </source>
</evidence>
<evidence type="ECO:0000313" key="2">
    <source>
        <dbReference type="EMBL" id="MDT4287834.1"/>
    </source>
</evidence>
<accession>A0A2A1K6Z9</accession>
<sequence length="76" mass="8079">MKQFLYISLVCGVIAGAGVFFNMPQYPSLVIPRVVAILGIISAIITIKDKDLSGLLKLGGIMINLMPLLGSLLAPH</sequence>
<keyword evidence="7" id="KW-1185">Reference proteome</keyword>
<keyword evidence="1" id="KW-0472">Membrane</keyword>
<dbReference type="GeneID" id="93780280"/>
<comment type="caution">
    <text evidence="4">The sequence shown here is derived from an EMBL/GenBank/DDBJ whole genome shotgun (WGS) entry which is preliminary data.</text>
</comment>
<reference evidence="3 5" key="2">
    <citation type="submission" date="2017-12" db="EMBL/GenBank/DDBJ databases">
        <title>FDA dAtabase for Regulatory Grade micrObial Sequences (FDA-ARGOS): Supporting development and validation of Infectious Disease Dx tests.</title>
        <authorList>
            <person name="Hoffmann M."/>
            <person name="Allard M."/>
            <person name="Evans P."/>
            <person name="Brown E."/>
            <person name="Tallon L."/>
            <person name="Sadzewicz L."/>
            <person name="Sengamalay N."/>
            <person name="Ott S."/>
            <person name="Godinez A."/>
            <person name="Nagaraj S."/>
            <person name="Vavikolanu K."/>
            <person name="Aluvathingal J."/>
            <person name="Nadendla S."/>
            <person name="Sichtig H."/>
        </authorList>
    </citation>
    <scope>NUCLEOTIDE SEQUENCE [LARGE SCALE GENOMIC DNA]</scope>
    <source>
        <strain evidence="3 5">FDAARGOS_148</strain>
    </source>
</reference>
<evidence type="ECO:0000313" key="6">
    <source>
        <dbReference type="Proteomes" id="UP000238153"/>
    </source>
</evidence>
<feature type="transmembrane region" description="Helical" evidence="1">
    <location>
        <begin position="5"/>
        <end position="23"/>
    </location>
</feature>
<evidence type="ECO:0000313" key="4">
    <source>
        <dbReference type="EMBL" id="PPJ74600.1"/>
    </source>
</evidence>
<keyword evidence="1" id="KW-1133">Transmembrane helix</keyword>
<keyword evidence="1" id="KW-0812">Transmembrane</keyword>
<dbReference type="RefSeq" id="WP_011275203.1">
    <property type="nucleotide sequence ID" value="NZ_BKAY01000014.1"/>
</dbReference>
<reference evidence="4 6" key="1">
    <citation type="submission" date="2017-11" db="EMBL/GenBank/DDBJ databases">
        <authorList>
            <person name="Founou R.C."/>
            <person name="Founou L."/>
            <person name="Allam M."/>
            <person name="Ismail A."/>
            <person name="Essack S.Y."/>
        </authorList>
    </citation>
    <scope>NUCLEOTIDE SEQUENCE [LARGE SCALE GENOMIC DNA]</scope>
    <source>
        <strain evidence="4 6">G811N2B1</strain>
    </source>
</reference>
<dbReference type="Proteomes" id="UP001269271">
    <property type="component" value="Unassembled WGS sequence"/>
</dbReference>
<name>A0A2A1K6Z9_STAHA</name>
<evidence type="ECO:0000313" key="5">
    <source>
        <dbReference type="Proteomes" id="UP000053523"/>
    </source>
</evidence>
<reference evidence="2 7" key="3">
    <citation type="submission" date="2023-08" db="EMBL/GenBank/DDBJ databases">
        <title>Genomic surveillance of Staphylococcus haemolyticus neonatal outbreak in southern France.</title>
        <authorList>
            <person name="Magnan C."/>
            <person name="Morsli M."/>
            <person name="Thiery B."/>
            <person name="Salipante F."/>
            <person name="Attar J."/>
            <person name="Massimo D.M."/>
            <person name="Ory J."/>
            <person name="Pantel A."/>
            <person name="Lavigne J.-P."/>
        </authorList>
    </citation>
    <scope>NUCLEOTIDE SEQUENCE [LARGE SCALE GENOMIC DNA]</scope>
    <source>
        <strain evidence="2 7">NSH026</strain>
    </source>
</reference>
<dbReference type="EMBL" id="PGWX01000301">
    <property type="protein sequence ID" value="PPJ74600.1"/>
    <property type="molecule type" value="Genomic_DNA"/>
</dbReference>
<feature type="transmembrane region" description="Helical" evidence="1">
    <location>
        <begin position="54"/>
        <end position="74"/>
    </location>
</feature>
<dbReference type="KEGG" id="shh:ShL2_00783"/>
<dbReference type="Proteomes" id="UP000053523">
    <property type="component" value="Unassembled WGS sequence"/>
</dbReference>
<dbReference type="EMBL" id="JAVSOO010000061">
    <property type="protein sequence ID" value="MDT4287834.1"/>
    <property type="molecule type" value="Genomic_DNA"/>
</dbReference>
<organism evidence="4 6">
    <name type="scientific">Staphylococcus haemolyticus</name>
    <dbReference type="NCBI Taxonomy" id="1283"/>
    <lineage>
        <taxon>Bacteria</taxon>
        <taxon>Bacillati</taxon>
        <taxon>Bacillota</taxon>
        <taxon>Bacilli</taxon>
        <taxon>Bacillales</taxon>
        <taxon>Staphylococcaceae</taxon>
        <taxon>Staphylococcus</taxon>
    </lineage>
</organism>
<dbReference type="STRING" id="1283.ShL2_00783"/>